<name>A0ABS6YSF0_9ACTN</name>
<evidence type="ECO:0000256" key="1">
    <source>
        <dbReference type="ARBA" id="ARBA00004141"/>
    </source>
</evidence>
<dbReference type="RefSeq" id="WP_219689853.1">
    <property type="nucleotide sequence ID" value="NZ_WMBF01000190.1"/>
</dbReference>
<keyword evidence="4 5" id="KW-0472">Membrane</keyword>
<evidence type="ECO:0000256" key="3">
    <source>
        <dbReference type="ARBA" id="ARBA00022989"/>
    </source>
</evidence>
<evidence type="ECO:0000313" key="6">
    <source>
        <dbReference type="EMBL" id="MBW5423461.1"/>
    </source>
</evidence>
<gene>
    <name evidence="6" type="ORF">GKQ77_18125</name>
</gene>
<feature type="transmembrane region" description="Helical" evidence="5">
    <location>
        <begin position="12"/>
        <end position="34"/>
    </location>
</feature>
<feature type="transmembrane region" description="Helical" evidence="5">
    <location>
        <begin position="154"/>
        <end position="173"/>
    </location>
</feature>
<dbReference type="PANTHER" id="PTHR43077:SF10">
    <property type="entry name" value="TRANSPORT PERMEASE PROTEIN"/>
    <property type="match status" value="1"/>
</dbReference>
<comment type="subcellular location">
    <subcellularLocation>
        <location evidence="1">Membrane</location>
        <topology evidence="1">Multi-pass membrane protein</topology>
    </subcellularLocation>
</comment>
<organism evidence="6 7">
    <name type="scientific">Streptomyces anatolicus</name>
    <dbReference type="NCBI Taxonomy" id="2675858"/>
    <lineage>
        <taxon>Bacteria</taxon>
        <taxon>Bacillati</taxon>
        <taxon>Actinomycetota</taxon>
        <taxon>Actinomycetes</taxon>
        <taxon>Kitasatosporales</taxon>
        <taxon>Streptomycetaceae</taxon>
        <taxon>Streptomyces</taxon>
    </lineage>
</organism>
<proteinExistence type="predicted"/>
<feature type="transmembrane region" description="Helical" evidence="5">
    <location>
        <begin position="193"/>
        <end position="214"/>
    </location>
</feature>
<feature type="transmembrane region" description="Helical" evidence="5">
    <location>
        <begin position="220"/>
        <end position="239"/>
    </location>
</feature>
<evidence type="ECO:0000256" key="2">
    <source>
        <dbReference type="ARBA" id="ARBA00022692"/>
    </source>
</evidence>
<dbReference type="Proteomes" id="UP001197114">
    <property type="component" value="Unassembled WGS sequence"/>
</dbReference>
<evidence type="ECO:0000313" key="7">
    <source>
        <dbReference type="Proteomes" id="UP001197114"/>
    </source>
</evidence>
<keyword evidence="2 5" id="KW-0812">Transmembrane</keyword>
<dbReference type="EMBL" id="WMBF01000190">
    <property type="protein sequence ID" value="MBW5423461.1"/>
    <property type="molecule type" value="Genomic_DNA"/>
</dbReference>
<protein>
    <submittedName>
        <fullName evidence="6">DUF3533 domain-containing protein</fullName>
    </submittedName>
</protein>
<evidence type="ECO:0000256" key="4">
    <source>
        <dbReference type="ARBA" id="ARBA00023136"/>
    </source>
</evidence>
<dbReference type="InterPro" id="IPR051328">
    <property type="entry name" value="T7SS_ABC-Transporter"/>
</dbReference>
<comment type="caution">
    <text evidence="6">The sequence shown here is derived from an EMBL/GenBank/DDBJ whole genome shotgun (WGS) entry which is preliminary data.</text>
</comment>
<keyword evidence="7" id="KW-1185">Reference proteome</keyword>
<keyword evidence="3 5" id="KW-1133">Transmembrane helix</keyword>
<accession>A0ABS6YSF0</accession>
<dbReference type="PANTHER" id="PTHR43077">
    <property type="entry name" value="TRANSPORT PERMEASE YVFS-RELATED"/>
    <property type="match status" value="1"/>
</dbReference>
<feature type="transmembrane region" description="Helical" evidence="5">
    <location>
        <begin position="246"/>
        <end position="267"/>
    </location>
</feature>
<evidence type="ECO:0000256" key="5">
    <source>
        <dbReference type="SAM" id="Phobius"/>
    </source>
</evidence>
<sequence>MRFADELKSAVTLRAALLVIGVLALQLLFIASYVGALHDPRPKDVAFAVVAPGPAAKETADRLEKLPGDPLDTRVLKDEATARRQIMHRDIDGALVVDPRGTTDTLLVASGGGTALSRTLTTLLTEADAAEKRTVKTVDVAAASDKDFNGLSSFYLVVGWCVGGYLCASILAISTGSRAANLPRAVMRLGTMALYSIVGGLGGAVIIGPILGALPGSVMGLWGLGALIVFGVGAITLALQALTGIMGIGLAVLIIVIGGNPSAGGAFPLPMLPAFWKAIGPWLPPGAGTWTARSLAYFEGNAITGPLLVLGAWALVGVVVTLVMSARRGRPANGSIDLSGTNYGRTSAL</sequence>
<reference evidence="6 7" key="1">
    <citation type="submission" date="2019-11" db="EMBL/GenBank/DDBJ databases">
        <authorList>
            <person name="Ay H."/>
        </authorList>
    </citation>
    <scope>NUCLEOTIDE SEQUENCE [LARGE SCALE GENOMIC DNA]</scope>
    <source>
        <strain evidence="6 7">BG9H</strain>
    </source>
</reference>
<feature type="transmembrane region" description="Helical" evidence="5">
    <location>
        <begin position="303"/>
        <end position="324"/>
    </location>
</feature>